<dbReference type="InterPro" id="IPR013551">
    <property type="entry name" value="YicC-like_C"/>
</dbReference>
<dbReference type="EMBL" id="JAUJEA010000003">
    <property type="protein sequence ID" value="MDN5201531.1"/>
    <property type="molecule type" value="Genomic_DNA"/>
</dbReference>
<comment type="caution">
    <text evidence="8">The sequence shown here is derived from an EMBL/GenBank/DDBJ whole genome shotgun (WGS) entry which is preliminary data.</text>
</comment>
<feature type="domain" description="Endoribonuclease YicC-like N-terminal" evidence="6">
    <location>
        <begin position="2"/>
        <end position="157"/>
    </location>
</feature>
<dbReference type="RefSeq" id="WP_346751559.1">
    <property type="nucleotide sequence ID" value="NZ_JAUJEA010000003.1"/>
</dbReference>
<keyword evidence="3" id="KW-0255">Endonuclease</keyword>
<evidence type="ECO:0000256" key="1">
    <source>
        <dbReference type="ARBA" id="ARBA00001968"/>
    </source>
</evidence>
<dbReference type="NCBIfam" id="TIGR00255">
    <property type="entry name" value="YicC/YloC family endoribonuclease"/>
    <property type="match status" value="1"/>
</dbReference>
<comment type="similarity">
    <text evidence="5">Belongs to the YicC/YloC family.</text>
</comment>
<evidence type="ECO:0000256" key="4">
    <source>
        <dbReference type="ARBA" id="ARBA00022801"/>
    </source>
</evidence>
<dbReference type="Pfam" id="PF08340">
    <property type="entry name" value="YicC-like_C"/>
    <property type="match status" value="1"/>
</dbReference>
<dbReference type="Proteomes" id="UP001172082">
    <property type="component" value="Unassembled WGS sequence"/>
</dbReference>
<dbReference type="PANTHER" id="PTHR30636:SF3">
    <property type="entry name" value="UPF0701 PROTEIN YICC"/>
    <property type="match status" value="1"/>
</dbReference>
<dbReference type="Pfam" id="PF03755">
    <property type="entry name" value="YicC-like_N"/>
    <property type="match status" value="1"/>
</dbReference>
<dbReference type="InterPro" id="IPR005229">
    <property type="entry name" value="YicC/YloC-like"/>
</dbReference>
<accession>A0ABT8KLD7</accession>
<name>A0ABT8KLD7_9BACT</name>
<evidence type="ECO:0000259" key="6">
    <source>
        <dbReference type="Pfam" id="PF03755"/>
    </source>
</evidence>
<keyword evidence="2" id="KW-0540">Nuclease</keyword>
<dbReference type="PANTHER" id="PTHR30636">
    <property type="entry name" value="UPF0701 PROTEIN YICC"/>
    <property type="match status" value="1"/>
</dbReference>
<keyword evidence="9" id="KW-1185">Reference proteome</keyword>
<evidence type="ECO:0000256" key="3">
    <source>
        <dbReference type="ARBA" id="ARBA00022759"/>
    </source>
</evidence>
<sequence length="292" mass="33482">MIKSMTGYGLSKLDDKQIGLSVEIKTLNSKFLDAIVKLPREFSDKELEVRNMLSDKLIRGKVSITVTYAKKEDASPKVAINENLFGVYYHQLEKLANESGANQNDIFKLALQMPDVVVNELSDEDLEEEWKLLSESINEALGKCDAFRISEGSVLKQKLVQYIQNIQSWLNKVNDQDPKRAESIKEKISQKMSDLIGLENVDQNRFEQELIYYIEKLDISEEKVRLKSHLDYFLQVIESDQSQGKKLGFISQEIGREINTIGSKANDAVIQRYVVSMKEELEKIKEQLLNIL</sequence>
<evidence type="ECO:0000256" key="2">
    <source>
        <dbReference type="ARBA" id="ARBA00022722"/>
    </source>
</evidence>
<dbReference type="InterPro" id="IPR013527">
    <property type="entry name" value="YicC-like_N"/>
</dbReference>
<comment type="cofactor">
    <cofactor evidence="1">
        <name>a divalent metal cation</name>
        <dbReference type="ChEBI" id="CHEBI:60240"/>
    </cofactor>
</comment>
<protein>
    <submittedName>
        <fullName evidence="8">YicC/YloC family endoribonuclease</fullName>
        <ecNumber evidence="8">3.1.-.-</ecNumber>
    </submittedName>
</protein>
<evidence type="ECO:0000313" key="9">
    <source>
        <dbReference type="Proteomes" id="UP001172082"/>
    </source>
</evidence>
<organism evidence="8 9">
    <name type="scientific">Splendidivirga corallicola</name>
    <dbReference type="NCBI Taxonomy" id="3051826"/>
    <lineage>
        <taxon>Bacteria</taxon>
        <taxon>Pseudomonadati</taxon>
        <taxon>Bacteroidota</taxon>
        <taxon>Cytophagia</taxon>
        <taxon>Cytophagales</taxon>
        <taxon>Splendidivirgaceae</taxon>
        <taxon>Splendidivirga</taxon>
    </lineage>
</organism>
<keyword evidence="4 8" id="KW-0378">Hydrolase</keyword>
<evidence type="ECO:0000259" key="7">
    <source>
        <dbReference type="Pfam" id="PF08340"/>
    </source>
</evidence>
<evidence type="ECO:0000313" key="8">
    <source>
        <dbReference type="EMBL" id="MDN5201531.1"/>
    </source>
</evidence>
<evidence type="ECO:0000256" key="5">
    <source>
        <dbReference type="ARBA" id="ARBA00035648"/>
    </source>
</evidence>
<proteinExistence type="inferred from homology"/>
<reference evidence="8" key="1">
    <citation type="submission" date="2023-06" db="EMBL/GenBank/DDBJ databases">
        <title>Genomic of Parafulvivirga corallium.</title>
        <authorList>
            <person name="Wang G."/>
        </authorList>
    </citation>
    <scope>NUCLEOTIDE SEQUENCE</scope>
    <source>
        <strain evidence="8">BMA10</strain>
    </source>
</reference>
<dbReference type="GO" id="GO:0016787">
    <property type="term" value="F:hydrolase activity"/>
    <property type="evidence" value="ECO:0007669"/>
    <property type="project" value="UniProtKB-KW"/>
</dbReference>
<feature type="domain" description="Endoribonuclease YicC-like C-terminal" evidence="7">
    <location>
        <begin position="174"/>
        <end position="291"/>
    </location>
</feature>
<gene>
    <name evidence="8" type="ORF">QQ008_09170</name>
</gene>
<dbReference type="EC" id="3.1.-.-" evidence="8"/>